<proteinExistence type="predicted"/>
<gene>
    <name evidence="2" type="ORF">SI8410_01000448</name>
</gene>
<feature type="region of interest" description="Disordered" evidence="1">
    <location>
        <begin position="57"/>
        <end position="76"/>
    </location>
</feature>
<dbReference type="AlphaFoldDB" id="A0A7I8JWH8"/>
<organism evidence="2 3">
    <name type="scientific">Spirodela intermedia</name>
    <name type="common">Intermediate duckweed</name>
    <dbReference type="NCBI Taxonomy" id="51605"/>
    <lineage>
        <taxon>Eukaryota</taxon>
        <taxon>Viridiplantae</taxon>
        <taxon>Streptophyta</taxon>
        <taxon>Embryophyta</taxon>
        <taxon>Tracheophyta</taxon>
        <taxon>Spermatophyta</taxon>
        <taxon>Magnoliopsida</taxon>
        <taxon>Liliopsida</taxon>
        <taxon>Araceae</taxon>
        <taxon>Lemnoideae</taxon>
        <taxon>Spirodela</taxon>
    </lineage>
</organism>
<protein>
    <submittedName>
        <fullName evidence="2">Uncharacterized protein</fullName>
    </submittedName>
</protein>
<keyword evidence="3" id="KW-1185">Reference proteome</keyword>
<evidence type="ECO:0000313" key="3">
    <source>
        <dbReference type="Proteomes" id="UP000663760"/>
    </source>
</evidence>
<accession>A0A7I8JWH8</accession>
<evidence type="ECO:0000256" key="1">
    <source>
        <dbReference type="SAM" id="MobiDB-lite"/>
    </source>
</evidence>
<sequence length="90" mass="9527">MTTSAETLEASLTISGRDLAGQSKASEAHLTGGIPPSEVPLPLLRLHSVANKSSQHAAVSPIWGSDHRPLAAGPAMRTGRRHWLVEERIG</sequence>
<dbReference type="EMBL" id="LR746264">
    <property type="protein sequence ID" value="CAA7388158.1"/>
    <property type="molecule type" value="Genomic_DNA"/>
</dbReference>
<name>A0A7I8JWH8_SPIIN</name>
<reference evidence="2" key="1">
    <citation type="submission" date="2020-02" db="EMBL/GenBank/DDBJ databases">
        <authorList>
            <person name="Scholz U."/>
            <person name="Mascher M."/>
            <person name="Fiebig A."/>
        </authorList>
    </citation>
    <scope>NUCLEOTIDE SEQUENCE</scope>
</reference>
<dbReference type="Proteomes" id="UP000663760">
    <property type="component" value="Chromosome 1"/>
</dbReference>
<evidence type="ECO:0000313" key="2">
    <source>
        <dbReference type="EMBL" id="CAA7388158.1"/>
    </source>
</evidence>